<evidence type="ECO:0008006" key="5">
    <source>
        <dbReference type="Google" id="ProtNLM"/>
    </source>
</evidence>
<reference evidence="3 4" key="1">
    <citation type="submission" date="2018-10" db="EMBL/GenBank/DDBJ databases">
        <title>Fifty Aureobasidium pullulans genomes reveal a recombining polyextremotolerant generalist.</title>
        <authorList>
            <person name="Gostincar C."/>
            <person name="Turk M."/>
            <person name="Zajc J."/>
            <person name="Gunde-Cimerman N."/>
        </authorList>
    </citation>
    <scope>NUCLEOTIDE SEQUENCE [LARGE SCALE GENOMIC DNA]</scope>
    <source>
        <strain evidence="1 3">EXF-11318</strain>
        <strain evidence="2 4">EXF-1645</strain>
    </source>
</reference>
<sequence length="110" mass="12358">MHNVFKISLVVRREALSITLLVEGYTNLKNIVHFYRTDITFDFLLQLYRIAKKYGVDDLAILAANHFVQKLTTVQLSEVGNIVQSLLGEGGMYHVVAVAREQGVTDHAVV</sequence>
<dbReference type="Proteomes" id="UP000308014">
    <property type="component" value="Unassembled WGS sequence"/>
</dbReference>
<dbReference type="AlphaFoldDB" id="A0A4S8WF63"/>
<evidence type="ECO:0000313" key="4">
    <source>
        <dbReference type="Proteomes" id="UP000308724"/>
    </source>
</evidence>
<proteinExistence type="predicted"/>
<evidence type="ECO:0000313" key="1">
    <source>
        <dbReference type="EMBL" id="THW24222.1"/>
    </source>
</evidence>
<gene>
    <name evidence="2" type="ORF">D6C78_01927</name>
    <name evidence="1" type="ORF">D6D24_00138</name>
</gene>
<dbReference type="EMBL" id="QZAJ01000002">
    <property type="protein sequence ID" value="THW24222.1"/>
    <property type="molecule type" value="Genomic_DNA"/>
</dbReference>
<protein>
    <recommendedName>
        <fullName evidence="5">BTB domain-containing protein</fullName>
    </recommendedName>
</protein>
<accession>A0A4S8WF63</accession>
<evidence type="ECO:0000313" key="3">
    <source>
        <dbReference type="Proteomes" id="UP000308014"/>
    </source>
</evidence>
<evidence type="ECO:0000313" key="2">
    <source>
        <dbReference type="EMBL" id="TIA41282.1"/>
    </source>
</evidence>
<dbReference type="EMBL" id="QZBZ01000022">
    <property type="protein sequence ID" value="TIA41282.1"/>
    <property type="molecule type" value="Genomic_DNA"/>
</dbReference>
<comment type="caution">
    <text evidence="1">The sequence shown here is derived from an EMBL/GenBank/DDBJ whole genome shotgun (WGS) entry which is preliminary data.</text>
</comment>
<name>A0A4S8WF63_AURPU</name>
<organism evidence="1 3">
    <name type="scientific">Aureobasidium pullulans</name>
    <name type="common">Black yeast</name>
    <name type="synonym">Pullularia pullulans</name>
    <dbReference type="NCBI Taxonomy" id="5580"/>
    <lineage>
        <taxon>Eukaryota</taxon>
        <taxon>Fungi</taxon>
        <taxon>Dikarya</taxon>
        <taxon>Ascomycota</taxon>
        <taxon>Pezizomycotina</taxon>
        <taxon>Dothideomycetes</taxon>
        <taxon>Dothideomycetidae</taxon>
        <taxon>Dothideales</taxon>
        <taxon>Saccotheciaceae</taxon>
        <taxon>Aureobasidium</taxon>
    </lineage>
</organism>
<dbReference type="Proteomes" id="UP000308724">
    <property type="component" value="Unassembled WGS sequence"/>
</dbReference>